<organism evidence="4 5">
    <name type="scientific">Saponaria officinalis</name>
    <name type="common">Common soapwort</name>
    <name type="synonym">Lychnis saponaria</name>
    <dbReference type="NCBI Taxonomy" id="3572"/>
    <lineage>
        <taxon>Eukaryota</taxon>
        <taxon>Viridiplantae</taxon>
        <taxon>Streptophyta</taxon>
        <taxon>Embryophyta</taxon>
        <taxon>Tracheophyta</taxon>
        <taxon>Spermatophyta</taxon>
        <taxon>Magnoliopsida</taxon>
        <taxon>eudicotyledons</taxon>
        <taxon>Gunneridae</taxon>
        <taxon>Pentapetalae</taxon>
        <taxon>Caryophyllales</taxon>
        <taxon>Caryophyllaceae</taxon>
        <taxon>Caryophylleae</taxon>
        <taxon>Saponaria</taxon>
    </lineage>
</organism>
<evidence type="ECO:0000256" key="2">
    <source>
        <dbReference type="ARBA" id="ARBA00022737"/>
    </source>
</evidence>
<dbReference type="InterPro" id="IPR002885">
    <property type="entry name" value="PPR_rpt"/>
</dbReference>
<evidence type="ECO:0000256" key="3">
    <source>
        <dbReference type="PROSITE-ProRule" id="PRU00708"/>
    </source>
</evidence>
<name>A0AAW1MVB9_SAPOF</name>
<dbReference type="NCBIfam" id="TIGR00756">
    <property type="entry name" value="PPR"/>
    <property type="match status" value="9"/>
</dbReference>
<dbReference type="InterPro" id="IPR011990">
    <property type="entry name" value="TPR-like_helical_dom_sf"/>
</dbReference>
<dbReference type="Proteomes" id="UP001443914">
    <property type="component" value="Unassembled WGS sequence"/>
</dbReference>
<feature type="repeat" description="PPR" evidence="3">
    <location>
        <begin position="469"/>
        <end position="503"/>
    </location>
</feature>
<dbReference type="Pfam" id="PF13041">
    <property type="entry name" value="PPR_2"/>
    <property type="match status" value="4"/>
</dbReference>
<feature type="repeat" description="PPR" evidence="3">
    <location>
        <begin position="179"/>
        <end position="213"/>
    </location>
</feature>
<feature type="repeat" description="PPR" evidence="3">
    <location>
        <begin position="399"/>
        <end position="433"/>
    </location>
</feature>
<evidence type="ECO:0008006" key="6">
    <source>
        <dbReference type="Google" id="ProtNLM"/>
    </source>
</evidence>
<feature type="repeat" description="PPR" evidence="3">
    <location>
        <begin position="574"/>
        <end position="608"/>
    </location>
</feature>
<dbReference type="Pfam" id="PF01535">
    <property type="entry name" value="PPR"/>
    <property type="match status" value="5"/>
</dbReference>
<keyword evidence="5" id="KW-1185">Reference proteome</keyword>
<dbReference type="PANTHER" id="PTHR47938">
    <property type="entry name" value="RESPIRATORY COMPLEX I CHAPERONE (CIA84), PUTATIVE (AFU_ORTHOLOGUE AFUA_2G06020)-RELATED"/>
    <property type="match status" value="1"/>
</dbReference>
<dbReference type="GO" id="GO:0003729">
    <property type="term" value="F:mRNA binding"/>
    <property type="evidence" value="ECO:0007669"/>
    <property type="project" value="TreeGrafter"/>
</dbReference>
<sequence>MISCRSDESSRFAAFLFSAAAESCFLVTGSSSDEQKSSIADDIYKFEYHLHELDTDRVIDGLVNLRRVPKQAFSFFLRVKSCGFRHNVETYMSVIEILCNSASSTMLEAMLSEVINSKNETGFDSSELLEDLLVKLVHQGTRFPLRALDALVKVYVNVGMFDECMDILFQMGSRGFVPCVFSCNFLLNRLIECGKSNNAVTVYQQLKKWGLNPNEMKDAGVNPNVYSFTIYIEGLCFNKKPDLAYEALKGWRLSSAPFDNFAYDVVVRGFCNEKRLIEAEGVLVDIEKQGSIPGVYCFGALIRAYCKSGDIQKALSLERDMVSKGVKTNCVIITSILQCLVSMGLLADAIGRFREYDDSGVFLDKVCYNVVLDAMCKMGKLEEASKLLDEMKRRNIVPDLIHYSTLINGYCLNGKVLDACTTFKEMKSKGFEPHIITYNILAGGLARNGLAKEAVKEAELFLRSLDVKHPDNYSSMISGYCEARHTIEAFKLFLNLYKQGIKIKKKTTLKLLDSLCMEGELESAFVLFETLVVSEDNPCIIAYSKLMAALCNAGDIKKARLVFDYWVDIGLTPDTIMYTIMINGYCKSNFLIEAFDLFESMKSRGISPDVITYTVLLDGGFKSSLKHCSSNSKYPKVSSGEKAKMFESAIRSKMQNMQQRPDDVCYTVLIDIRCKFNSVEDAIKLFQEMKDCGLQPDVFTYTALISGCCRIGDVDTAMTLVDVMEAQGVLPDQITISVVKHSILRVNKM</sequence>
<feature type="repeat" description="PPR" evidence="3">
    <location>
        <begin position="294"/>
        <end position="328"/>
    </location>
</feature>
<keyword evidence="2" id="KW-0677">Repeat</keyword>
<feature type="repeat" description="PPR" evidence="3">
    <location>
        <begin position="144"/>
        <end position="178"/>
    </location>
</feature>
<dbReference type="EMBL" id="JBDFQZ010000002">
    <property type="protein sequence ID" value="KAK9748929.1"/>
    <property type="molecule type" value="Genomic_DNA"/>
</dbReference>
<comment type="similarity">
    <text evidence="1">Belongs to the PPR family. P subfamily.</text>
</comment>
<evidence type="ECO:0000313" key="4">
    <source>
        <dbReference type="EMBL" id="KAK9748929.1"/>
    </source>
</evidence>
<feature type="repeat" description="PPR" evidence="3">
    <location>
        <begin position="539"/>
        <end position="573"/>
    </location>
</feature>
<dbReference type="Gene3D" id="1.25.40.10">
    <property type="entry name" value="Tetratricopeptide repeat domain"/>
    <property type="match status" value="7"/>
</dbReference>
<evidence type="ECO:0000313" key="5">
    <source>
        <dbReference type="Proteomes" id="UP001443914"/>
    </source>
</evidence>
<evidence type="ECO:0000256" key="1">
    <source>
        <dbReference type="ARBA" id="ARBA00007626"/>
    </source>
</evidence>
<dbReference type="AlphaFoldDB" id="A0AAW1MVB9"/>
<gene>
    <name evidence="4" type="ORF">RND81_02G091000</name>
</gene>
<feature type="repeat" description="PPR" evidence="3">
    <location>
        <begin position="259"/>
        <end position="293"/>
    </location>
</feature>
<reference evidence="4" key="1">
    <citation type="submission" date="2024-03" db="EMBL/GenBank/DDBJ databases">
        <title>WGS assembly of Saponaria officinalis var. Norfolk2.</title>
        <authorList>
            <person name="Jenkins J."/>
            <person name="Shu S."/>
            <person name="Grimwood J."/>
            <person name="Barry K."/>
            <person name="Goodstein D."/>
            <person name="Schmutz J."/>
            <person name="Leebens-Mack J."/>
            <person name="Osbourn A."/>
        </authorList>
    </citation>
    <scope>NUCLEOTIDE SEQUENCE [LARGE SCALE GENOMIC DNA]</scope>
    <source>
        <strain evidence="4">JIC</strain>
    </source>
</reference>
<feature type="repeat" description="PPR" evidence="3">
    <location>
        <begin position="697"/>
        <end position="731"/>
    </location>
</feature>
<accession>A0AAW1MVB9</accession>
<feature type="repeat" description="PPR" evidence="3">
    <location>
        <begin position="662"/>
        <end position="696"/>
    </location>
</feature>
<protein>
    <recommendedName>
        <fullName evidence="6">Pentatricopeptide repeat-containing protein</fullName>
    </recommendedName>
</protein>
<dbReference type="PROSITE" id="PS51375">
    <property type="entry name" value="PPR"/>
    <property type="match status" value="11"/>
</dbReference>
<comment type="caution">
    <text evidence="4">The sequence shown here is derived from an EMBL/GenBank/DDBJ whole genome shotgun (WGS) entry which is preliminary data.</text>
</comment>
<dbReference type="PANTHER" id="PTHR47938:SF7">
    <property type="entry name" value="PENTACOTRIPEPTIDE-REPEAT REGION OF PRORP DOMAIN-CONTAINING PROTEIN"/>
    <property type="match status" value="1"/>
</dbReference>
<proteinExistence type="inferred from homology"/>
<feature type="repeat" description="PPR" evidence="3">
    <location>
        <begin position="364"/>
        <end position="398"/>
    </location>
</feature>